<sequence length="173" mass="19920">MLEDLEKTVEKEKKENDVDAEKVQDAVFRNNYVTKKQVQDAMQRLVTGTLRGGGPDGKISVAEAETIDDFVRKLDVYGGKWCRKMKLDIEVTMVLRVMEELIPSLTDEMEKILPQQYIKVSGKKNEEICKKYKLDLHAFQAALMYYHDDDLFQKALAKQAEQQARGKFKDIGL</sequence>
<name>A0AAV0UQB6_9STRA</name>
<protein>
    <submittedName>
        <fullName evidence="1">Uncharacterized protein</fullName>
    </submittedName>
</protein>
<dbReference type="EMBL" id="CANTFM010001315">
    <property type="protein sequence ID" value="CAI5738138.1"/>
    <property type="molecule type" value="Genomic_DNA"/>
</dbReference>
<evidence type="ECO:0000313" key="1">
    <source>
        <dbReference type="EMBL" id="CAI5738138.1"/>
    </source>
</evidence>
<evidence type="ECO:0000313" key="2">
    <source>
        <dbReference type="Proteomes" id="UP001162029"/>
    </source>
</evidence>
<organism evidence="1 2">
    <name type="scientific">Peronospora destructor</name>
    <dbReference type="NCBI Taxonomy" id="86335"/>
    <lineage>
        <taxon>Eukaryota</taxon>
        <taxon>Sar</taxon>
        <taxon>Stramenopiles</taxon>
        <taxon>Oomycota</taxon>
        <taxon>Peronosporomycetes</taxon>
        <taxon>Peronosporales</taxon>
        <taxon>Peronosporaceae</taxon>
        <taxon>Peronospora</taxon>
    </lineage>
</organism>
<dbReference type="Proteomes" id="UP001162029">
    <property type="component" value="Unassembled WGS sequence"/>
</dbReference>
<dbReference type="AlphaFoldDB" id="A0AAV0UQB6"/>
<accession>A0AAV0UQB6</accession>
<reference evidence="1" key="1">
    <citation type="submission" date="2022-12" db="EMBL/GenBank/DDBJ databases">
        <authorList>
            <person name="Webb A."/>
        </authorList>
    </citation>
    <scope>NUCLEOTIDE SEQUENCE</scope>
    <source>
        <strain evidence="1">Pd1</strain>
    </source>
</reference>
<keyword evidence="2" id="KW-1185">Reference proteome</keyword>
<proteinExistence type="predicted"/>
<gene>
    <name evidence="1" type="ORF">PDE001_LOCUS6815</name>
</gene>
<comment type="caution">
    <text evidence="1">The sequence shown here is derived from an EMBL/GenBank/DDBJ whole genome shotgun (WGS) entry which is preliminary data.</text>
</comment>